<dbReference type="PANTHER" id="PTHR42830">
    <property type="entry name" value="OSMOTICALLY INDUCIBLE FAMILY PROTEIN"/>
    <property type="match status" value="1"/>
</dbReference>
<dbReference type="Pfam" id="PF02566">
    <property type="entry name" value="OsmC"/>
    <property type="match status" value="1"/>
</dbReference>
<organism evidence="1 2">
    <name type="scientific">Allosphingosinicella ginsenosidimutans</name>
    <dbReference type="NCBI Taxonomy" id="1176539"/>
    <lineage>
        <taxon>Bacteria</taxon>
        <taxon>Pseudomonadati</taxon>
        <taxon>Pseudomonadota</taxon>
        <taxon>Alphaproteobacteria</taxon>
        <taxon>Sphingomonadales</taxon>
        <taxon>Sphingomonadaceae</taxon>
        <taxon>Allosphingosinicella</taxon>
    </lineage>
</organism>
<dbReference type="InterPro" id="IPR015946">
    <property type="entry name" value="KH_dom-like_a/b"/>
</dbReference>
<keyword evidence="2" id="KW-1185">Reference proteome</keyword>
<proteinExistence type="predicted"/>
<gene>
    <name evidence="1" type="ORF">FRZ32_08065</name>
</gene>
<name>A0A5C6TTS3_9SPHN</name>
<comment type="caution">
    <text evidence="1">The sequence shown here is derived from an EMBL/GenBank/DDBJ whole genome shotgun (WGS) entry which is preliminary data.</text>
</comment>
<dbReference type="PANTHER" id="PTHR42830:SF2">
    <property type="entry name" value="OSMC_OHR FAMILY PROTEIN"/>
    <property type="match status" value="1"/>
</dbReference>
<dbReference type="Proteomes" id="UP000321249">
    <property type="component" value="Unassembled WGS sequence"/>
</dbReference>
<dbReference type="RefSeq" id="WP_147043025.1">
    <property type="nucleotide sequence ID" value="NZ_BAABIR010000003.1"/>
</dbReference>
<accession>A0A5C6TTS3</accession>
<dbReference type="InterPro" id="IPR036102">
    <property type="entry name" value="OsmC/Ohrsf"/>
</dbReference>
<dbReference type="SUPFAM" id="SSF82784">
    <property type="entry name" value="OsmC-like"/>
    <property type="match status" value="1"/>
</dbReference>
<dbReference type="InterPro" id="IPR003718">
    <property type="entry name" value="OsmC/Ohr_fam"/>
</dbReference>
<dbReference type="AlphaFoldDB" id="A0A5C6TTS3"/>
<reference evidence="1 2" key="1">
    <citation type="journal article" date="2015" name="J. Microbiol.">
        <title>Sphingosinicella ginsenosidimutans sp. nov., with ginsenoside converting activity.</title>
        <authorList>
            <person name="Kim J.K."/>
            <person name="Kang M.S."/>
            <person name="Park S.C."/>
            <person name="Kim K.M."/>
            <person name="Choi K."/>
            <person name="Yoon M.H."/>
            <person name="Im W.T."/>
        </authorList>
    </citation>
    <scope>NUCLEOTIDE SEQUENCE [LARGE SCALE GENOMIC DNA]</scope>
    <source>
        <strain evidence="1 2">BS-11</strain>
    </source>
</reference>
<dbReference type="OrthoDB" id="9795405at2"/>
<sequence length="152" mass="16191">MSHKHYAKIQWSNDGAANGRYSRRHSWTFDGGAIVPGSSSPDVVPVPMSDPAAVDPEEALVAAASSCHMLSFLWVAHKAGFEVGSYVDEAEGEMGRISPGRMAVVRIVLRPRIAFAGAAPDAATLDRLHHEAHEACFIANSLSSEIVIEPAA</sequence>
<dbReference type="EMBL" id="VOQQ01000001">
    <property type="protein sequence ID" value="TXC63619.1"/>
    <property type="molecule type" value="Genomic_DNA"/>
</dbReference>
<dbReference type="Gene3D" id="3.30.300.20">
    <property type="match status" value="1"/>
</dbReference>
<protein>
    <submittedName>
        <fullName evidence="1">OsmC family peroxiredoxin</fullName>
    </submittedName>
</protein>
<dbReference type="InterPro" id="IPR052707">
    <property type="entry name" value="OsmC_Ohr_Peroxiredoxin"/>
</dbReference>
<evidence type="ECO:0000313" key="1">
    <source>
        <dbReference type="EMBL" id="TXC63619.1"/>
    </source>
</evidence>
<evidence type="ECO:0000313" key="2">
    <source>
        <dbReference type="Proteomes" id="UP000321249"/>
    </source>
</evidence>